<comment type="caution">
    <text evidence="2">The sequence shown here is derived from an EMBL/GenBank/DDBJ whole genome shotgun (WGS) entry which is preliminary data.</text>
</comment>
<sequence length="127" mass="13750">MTMAIKKIVLALVVLWFAVGGVGHFVAPDFFMKIVPPSLPYRLEAVYVSGFFELLGAAGLLVAALRRAAGLGLIALTVAVTPANVYMWANPDLFPAIPEVLLALRLVLQAALIAAIWWSTQRPGHRR</sequence>
<keyword evidence="1" id="KW-0812">Transmembrane</keyword>
<accession>A0ABY1PY17</accession>
<evidence type="ECO:0000256" key="1">
    <source>
        <dbReference type="SAM" id="Phobius"/>
    </source>
</evidence>
<name>A0ABY1PY17_9BURK</name>
<gene>
    <name evidence="2" type="ORF">SAMN06295970_10343</name>
</gene>
<protein>
    <submittedName>
        <fullName evidence="2">Uncharacterized membrane protein</fullName>
    </submittedName>
</protein>
<feature type="transmembrane region" description="Helical" evidence="1">
    <location>
        <begin position="71"/>
        <end position="89"/>
    </location>
</feature>
<proteinExistence type="predicted"/>
<dbReference type="EMBL" id="FXUL01000003">
    <property type="protein sequence ID" value="SMP51666.1"/>
    <property type="molecule type" value="Genomic_DNA"/>
</dbReference>
<dbReference type="PANTHER" id="PTHR36974:SF1">
    <property type="entry name" value="DOXX FAMILY MEMBRANE PROTEIN"/>
    <property type="match status" value="1"/>
</dbReference>
<keyword evidence="3" id="KW-1185">Reference proteome</keyword>
<reference evidence="2 3" key="1">
    <citation type="submission" date="2017-05" db="EMBL/GenBank/DDBJ databases">
        <authorList>
            <person name="Varghese N."/>
            <person name="Submissions S."/>
        </authorList>
    </citation>
    <scope>NUCLEOTIDE SEQUENCE [LARGE SCALE GENOMIC DNA]</scope>
    <source>
        <strain evidence="2 3">DSM 26001</strain>
    </source>
</reference>
<evidence type="ECO:0000313" key="3">
    <source>
        <dbReference type="Proteomes" id="UP001158049"/>
    </source>
</evidence>
<feature type="transmembrane region" description="Helical" evidence="1">
    <location>
        <begin position="101"/>
        <end position="120"/>
    </location>
</feature>
<dbReference type="PANTHER" id="PTHR36974">
    <property type="entry name" value="MEMBRANE PROTEIN-RELATED"/>
    <property type="match status" value="1"/>
</dbReference>
<keyword evidence="1" id="KW-0472">Membrane</keyword>
<organism evidence="2 3">
    <name type="scientific">Noviherbaspirillum suwonense</name>
    <dbReference type="NCBI Taxonomy" id="1224511"/>
    <lineage>
        <taxon>Bacteria</taxon>
        <taxon>Pseudomonadati</taxon>
        <taxon>Pseudomonadota</taxon>
        <taxon>Betaproteobacteria</taxon>
        <taxon>Burkholderiales</taxon>
        <taxon>Oxalobacteraceae</taxon>
        <taxon>Noviherbaspirillum</taxon>
    </lineage>
</organism>
<dbReference type="Proteomes" id="UP001158049">
    <property type="component" value="Unassembled WGS sequence"/>
</dbReference>
<keyword evidence="1" id="KW-1133">Transmembrane helix</keyword>
<evidence type="ECO:0000313" key="2">
    <source>
        <dbReference type="EMBL" id="SMP51666.1"/>
    </source>
</evidence>
<feature type="transmembrane region" description="Helical" evidence="1">
    <location>
        <begin position="47"/>
        <end position="64"/>
    </location>
</feature>